<feature type="transmembrane region" description="Helical" evidence="1">
    <location>
        <begin position="94"/>
        <end position="114"/>
    </location>
</feature>
<reference evidence="2" key="1">
    <citation type="submission" date="2023-10" db="EMBL/GenBank/DDBJ databases">
        <authorList>
            <person name="Chen Y."/>
            <person name="Shah S."/>
            <person name="Dougan E. K."/>
            <person name="Thang M."/>
            <person name="Chan C."/>
        </authorList>
    </citation>
    <scope>NUCLEOTIDE SEQUENCE [LARGE SCALE GENOMIC DNA]</scope>
</reference>
<evidence type="ECO:0000313" key="3">
    <source>
        <dbReference type="Proteomes" id="UP001189429"/>
    </source>
</evidence>
<feature type="transmembrane region" description="Helical" evidence="1">
    <location>
        <begin position="228"/>
        <end position="247"/>
    </location>
</feature>
<protein>
    <submittedName>
        <fullName evidence="2">Uncharacterized protein</fullName>
    </submittedName>
</protein>
<keyword evidence="1" id="KW-1133">Transmembrane helix</keyword>
<feature type="transmembrane region" description="Helical" evidence="1">
    <location>
        <begin position="338"/>
        <end position="361"/>
    </location>
</feature>
<name>A0ABN9U191_9DINO</name>
<evidence type="ECO:0000313" key="2">
    <source>
        <dbReference type="EMBL" id="CAK0851998.1"/>
    </source>
</evidence>
<gene>
    <name evidence="2" type="ORF">PCOR1329_LOCUS43985</name>
</gene>
<keyword evidence="1" id="KW-0472">Membrane</keyword>
<keyword evidence="1" id="KW-0812">Transmembrane</keyword>
<comment type="caution">
    <text evidence="2">The sequence shown here is derived from an EMBL/GenBank/DDBJ whole genome shotgun (WGS) entry which is preliminary data.</text>
</comment>
<dbReference type="EMBL" id="CAUYUJ010015284">
    <property type="protein sequence ID" value="CAK0851998.1"/>
    <property type="molecule type" value="Genomic_DNA"/>
</dbReference>
<feature type="transmembrane region" description="Helical" evidence="1">
    <location>
        <begin position="254"/>
        <end position="277"/>
    </location>
</feature>
<feature type="transmembrane region" description="Helical" evidence="1">
    <location>
        <begin position="50"/>
        <end position="74"/>
    </location>
</feature>
<organism evidence="2 3">
    <name type="scientific">Prorocentrum cordatum</name>
    <dbReference type="NCBI Taxonomy" id="2364126"/>
    <lineage>
        <taxon>Eukaryota</taxon>
        <taxon>Sar</taxon>
        <taxon>Alveolata</taxon>
        <taxon>Dinophyceae</taxon>
        <taxon>Prorocentrales</taxon>
        <taxon>Prorocentraceae</taxon>
        <taxon>Prorocentrum</taxon>
    </lineage>
</organism>
<accession>A0ABN9U191</accession>
<evidence type="ECO:0000256" key="1">
    <source>
        <dbReference type="SAM" id="Phobius"/>
    </source>
</evidence>
<feature type="transmembrane region" description="Helical" evidence="1">
    <location>
        <begin position="16"/>
        <end position="38"/>
    </location>
</feature>
<keyword evidence="3" id="KW-1185">Reference proteome</keyword>
<proteinExistence type="predicted"/>
<sequence length="411" mass="45307">MASKVLGPGAGPVAQAQGQVVVCIAVTALLRQVGLTMYRRARERSVMKSVYETMLTGLPWFLRVPMVVVLPAYLEAIYDWVGWSPHSVNLGQASLALFLNLLMFACVYCTLVYLGSLVRELHDATQPDARWSTFFLQSGYLAFMSGSGKCMHYALRILVMSLAGPVDKHANAWVWRKQGRAVSLSILTQTALCWCLLSSTLPNQMESPLLQNHPWEQINLTCQQYVVVYSWAFAVVNAGWDLLYLYVGGVYTSYSVGFCLFCLWLLACLAFSCALAATTPDRSFYNMGQGNVKKAAACLMNYWLVDFTTWWAQAQIMTSLDTGAEDLGKEGALTVTSWPIIGVNFGVVLIALFVCGGVHACNHDALLHKAAFGGGHRQKIFGTISKYNWLRVDDSDDSTEEEESGDGDESS</sequence>
<dbReference type="Proteomes" id="UP001189429">
    <property type="component" value="Unassembled WGS sequence"/>
</dbReference>